<proteinExistence type="predicted"/>
<organism evidence="2 3">
    <name type="scientific">Mycolicibacterium goodii</name>
    <name type="common">Mycobacterium goodii</name>
    <dbReference type="NCBI Taxonomy" id="134601"/>
    <lineage>
        <taxon>Bacteria</taxon>
        <taxon>Bacillati</taxon>
        <taxon>Actinomycetota</taxon>
        <taxon>Actinomycetes</taxon>
        <taxon>Mycobacteriales</taxon>
        <taxon>Mycobacteriaceae</taxon>
        <taxon>Mycolicibacterium</taxon>
    </lineage>
</organism>
<reference evidence="2 3" key="1">
    <citation type="submission" date="2015-07" db="EMBL/GenBank/DDBJ databases">
        <title>Complete genome sequence of Mycobacterium goodii X7B, a facultative thermophilic biodesulfurizing bacterium.</title>
        <authorList>
            <person name="Yu B."/>
            <person name="Li F."/>
            <person name="Xu P."/>
        </authorList>
    </citation>
    <scope>NUCLEOTIDE SEQUENCE [LARGE SCALE GENOMIC DNA]</scope>
    <source>
        <strain evidence="2 3">X7B</strain>
    </source>
</reference>
<accession>A0A0K0X3E0</accession>
<dbReference type="EMBL" id="CP012150">
    <property type="protein sequence ID" value="AKS31950.1"/>
    <property type="molecule type" value="Genomic_DNA"/>
</dbReference>
<sequence length="73" mass="7964">MGVHRCRGVQISAPPFNPPDLPSTRRGECTVERGDRGVTGLFTRHTADVTVTCQPVDDVCAGDRSRVQPCRID</sequence>
<name>A0A0K0X3E0_MYCGD</name>
<gene>
    <name evidence="2" type="ORF">AFA91_08760</name>
</gene>
<dbReference type="KEGG" id="mgo:AFA91_08760"/>
<dbReference type="AlphaFoldDB" id="A0A0K0X3E0"/>
<feature type="region of interest" description="Disordered" evidence="1">
    <location>
        <begin position="1"/>
        <end position="28"/>
    </location>
</feature>
<evidence type="ECO:0000256" key="1">
    <source>
        <dbReference type="SAM" id="MobiDB-lite"/>
    </source>
</evidence>
<dbReference type="Proteomes" id="UP000062255">
    <property type="component" value="Chromosome"/>
</dbReference>
<evidence type="ECO:0000313" key="2">
    <source>
        <dbReference type="EMBL" id="AKS31950.1"/>
    </source>
</evidence>
<protein>
    <submittedName>
        <fullName evidence="2">Uncharacterized protein</fullName>
    </submittedName>
</protein>
<evidence type="ECO:0000313" key="3">
    <source>
        <dbReference type="Proteomes" id="UP000062255"/>
    </source>
</evidence>